<comment type="similarity">
    <text evidence="4">Belongs to the R-transferase family. Bpt subfamily.</text>
</comment>
<organism evidence="7 8">
    <name type="scientific">Lysobacter soyae</name>
    <dbReference type="NCBI Taxonomy" id="2764185"/>
    <lineage>
        <taxon>Bacteria</taxon>
        <taxon>Pseudomonadati</taxon>
        <taxon>Pseudomonadota</taxon>
        <taxon>Gammaproteobacteria</taxon>
        <taxon>Lysobacterales</taxon>
        <taxon>Lysobacteraceae</taxon>
        <taxon>Lysobacter</taxon>
    </lineage>
</organism>
<evidence type="ECO:0000256" key="1">
    <source>
        <dbReference type="ARBA" id="ARBA00022490"/>
    </source>
</evidence>
<feature type="domain" description="N-end rule aminoacyl transferase C-terminal" evidence="6">
    <location>
        <begin position="105"/>
        <end position="230"/>
    </location>
</feature>
<dbReference type="PIRSF" id="PIRSF037208">
    <property type="entry name" value="ATE_pro_prd"/>
    <property type="match status" value="1"/>
</dbReference>
<dbReference type="Pfam" id="PF04377">
    <property type="entry name" value="ATE_C"/>
    <property type="match status" value="1"/>
</dbReference>
<proteinExistence type="inferred from homology"/>
<reference evidence="7 8" key="1">
    <citation type="submission" date="2021-08" db="EMBL/GenBank/DDBJ databases">
        <title>Lysobacter sp. strain CJ11 Genome sequencing and assembly.</title>
        <authorList>
            <person name="Kim I."/>
        </authorList>
    </citation>
    <scope>NUCLEOTIDE SEQUENCE [LARGE SCALE GENOMIC DNA]</scope>
    <source>
        <strain evidence="7 8">CJ11</strain>
    </source>
</reference>
<comment type="catalytic activity">
    <reaction evidence="4">
        <text>N-terminal L-aspartyl-[protein] + L-leucyl-tRNA(Leu) = N-terminal L-leucyl-L-aspartyl-[protein] + tRNA(Leu) + H(+)</text>
        <dbReference type="Rhea" id="RHEA:50420"/>
        <dbReference type="Rhea" id="RHEA-COMP:9613"/>
        <dbReference type="Rhea" id="RHEA-COMP:9622"/>
        <dbReference type="Rhea" id="RHEA-COMP:12669"/>
        <dbReference type="Rhea" id="RHEA-COMP:12674"/>
        <dbReference type="ChEBI" id="CHEBI:15378"/>
        <dbReference type="ChEBI" id="CHEBI:64720"/>
        <dbReference type="ChEBI" id="CHEBI:78442"/>
        <dbReference type="ChEBI" id="CHEBI:78494"/>
        <dbReference type="ChEBI" id="CHEBI:133042"/>
        <dbReference type="EC" id="2.3.2.29"/>
    </reaction>
</comment>
<feature type="domain" description="N-end aminoacyl transferase N-terminal" evidence="5">
    <location>
        <begin position="15"/>
        <end position="85"/>
    </location>
</feature>
<dbReference type="InterPro" id="IPR017138">
    <property type="entry name" value="Asp_Glu_LeuTrfase"/>
</dbReference>
<dbReference type="RefSeq" id="WP_220380562.1">
    <property type="nucleotide sequence ID" value="NZ_CP080544.1"/>
</dbReference>
<evidence type="ECO:0000259" key="6">
    <source>
        <dbReference type="Pfam" id="PF04377"/>
    </source>
</evidence>
<keyword evidence="3 4" id="KW-0012">Acyltransferase</keyword>
<dbReference type="InterPro" id="IPR030700">
    <property type="entry name" value="N-end_Aminoacyl_Trfase"/>
</dbReference>
<dbReference type="InterPro" id="IPR016181">
    <property type="entry name" value="Acyl_CoA_acyltransferase"/>
</dbReference>
<comment type="catalytic activity">
    <reaction evidence="4">
        <text>N-terminal L-glutamyl-[protein] + L-leucyl-tRNA(Leu) = N-terminal L-leucyl-L-glutamyl-[protein] + tRNA(Leu) + H(+)</text>
        <dbReference type="Rhea" id="RHEA:50412"/>
        <dbReference type="Rhea" id="RHEA-COMP:9613"/>
        <dbReference type="Rhea" id="RHEA-COMP:9622"/>
        <dbReference type="Rhea" id="RHEA-COMP:12664"/>
        <dbReference type="Rhea" id="RHEA-COMP:12668"/>
        <dbReference type="ChEBI" id="CHEBI:15378"/>
        <dbReference type="ChEBI" id="CHEBI:64721"/>
        <dbReference type="ChEBI" id="CHEBI:78442"/>
        <dbReference type="ChEBI" id="CHEBI:78494"/>
        <dbReference type="ChEBI" id="CHEBI:133041"/>
        <dbReference type="EC" id="2.3.2.29"/>
    </reaction>
</comment>
<dbReference type="NCBIfam" id="NF002346">
    <property type="entry name" value="PRK01305.2-3"/>
    <property type="match status" value="1"/>
</dbReference>
<dbReference type="NCBIfam" id="NF002342">
    <property type="entry name" value="PRK01305.1-3"/>
    <property type="match status" value="1"/>
</dbReference>
<evidence type="ECO:0000313" key="7">
    <source>
        <dbReference type="EMBL" id="QYR53755.1"/>
    </source>
</evidence>
<comment type="function">
    <text evidence="4">Functions in the N-end rule pathway of protein degradation where it conjugates Leu from its aminoacyl-tRNA to the N-termini of proteins containing an N-terminal aspartate or glutamate.</text>
</comment>
<dbReference type="NCBIfam" id="NF002341">
    <property type="entry name" value="PRK01305.1-1"/>
    <property type="match status" value="1"/>
</dbReference>
<dbReference type="GO" id="GO:0004057">
    <property type="term" value="F:arginyl-tRNA--protein transferase activity"/>
    <property type="evidence" value="ECO:0007669"/>
    <property type="project" value="UniProtKB-EC"/>
</dbReference>
<dbReference type="Proteomes" id="UP000824755">
    <property type="component" value="Chromosome"/>
</dbReference>
<dbReference type="EC" id="2.3.2.29" evidence="4"/>
<dbReference type="PANTHER" id="PTHR21367">
    <property type="entry name" value="ARGININE-TRNA-PROTEIN TRANSFERASE 1"/>
    <property type="match status" value="1"/>
</dbReference>
<evidence type="ECO:0000259" key="5">
    <source>
        <dbReference type="Pfam" id="PF04376"/>
    </source>
</evidence>
<dbReference type="HAMAP" id="MF_00689">
    <property type="entry name" value="Bpt"/>
    <property type="match status" value="1"/>
</dbReference>
<comment type="subcellular location">
    <subcellularLocation>
        <location evidence="4">Cytoplasm</location>
    </subcellularLocation>
</comment>
<evidence type="ECO:0000256" key="2">
    <source>
        <dbReference type="ARBA" id="ARBA00022679"/>
    </source>
</evidence>
<dbReference type="InterPro" id="IPR007472">
    <property type="entry name" value="N-end_Aminoacyl_Trfase_C"/>
</dbReference>
<dbReference type="Pfam" id="PF04376">
    <property type="entry name" value="ATE_N"/>
    <property type="match status" value="1"/>
</dbReference>
<evidence type="ECO:0000256" key="3">
    <source>
        <dbReference type="ARBA" id="ARBA00023315"/>
    </source>
</evidence>
<dbReference type="PANTHER" id="PTHR21367:SF1">
    <property type="entry name" value="ARGINYL-TRNA--PROTEIN TRANSFERASE 1"/>
    <property type="match status" value="1"/>
</dbReference>
<gene>
    <name evidence="4" type="primary">bpt</name>
    <name evidence="7" type="ORF">H8L67_04550</name>
</gene>
<evidence type="ECO:0000256" key="4">
    <source>
        <dbReference type="HAMAP-Rule" id="MF_00689"/>
    </source>
</evidence>
<keyword evidence="8" id="KW-1185">Reference proteome</keyword>
<evidence type="ECO:0000313" key="8">
    <source>
        <dbReference type="Proteomes" id="UP000824755"/>
    </source>
</evidence>
<protein>
    <recommendedName>
        <fullName evidence="4">Aspartate/glutamate leucyltransferase</fullName>
        <ecNumber evidence="4">2.3.2.29</ecNumber>
    </recommendedName>
</protein>
<sequence length="245" mass="28665">MAVDDELRIYRTGFHTCGYWKDRFARDLLLDPREPRLDAIYPLALSWGFRRSGDMVYRPDCVTCRECKAVRIPVARFEPDRAQRRCLKRNADIQVRVVAAERTDEQFDLYHRYLQARHKDGGMDDHVEIDFDRFMVSDFAQTRFIEMRLAEGAQAGRLLGVAVTDVCEEGLSAVYTFFDPAERYRSLGTFGILEQLAWARREGLPHVYLGYWIAGHPKMDYKRRFKPLETIEQGQWRDLDPEAGT</sequence>
<keyword evidence="1 4" id="KW-0963">Cytoplasm</keyword>
<dbReference type="EMBL" id="CP080544">
    <property type="protein sequence ID" value="QYR53755.1"/>
    <property type="molecule type" value="Genomic_DNA"/>
</dbReference>
<name>A0ABX8WSE6_9GAMM</name>
<dbReference type="SUPFAM" id="SSF55729">
    <property type="entry name" value="Acyl-CoA N-acyltransferases (Nat)"/>
    <property type="match status" value="1"/>
</dbReference>
<dbReference type="InterPro" id="IPR007471">
    <property type="entry name" value="N-end_Aminoacyl_Trfase_N"/>
</dbReference>
<keyword evidence="2 4" id="KW-0808">Transferase</keyword>
<accession>A0ABX8WSE6</accession>